<dbReference type="GO" id="GO:0007214">
    <property type="term" value="P:gamma-aminobutyric acid signaling pathway"/>
    <property type="evidence" value="ECO:0007669"/>
    <property type="project" value="TreeGrafter"/>
</dbReference>
<dbReference type="InterPro" id="IPR000909">
    <property type="entry name" value="PLipase_C_PInositol-sp_X_dom"/>
</dbReference>
<dbReference type="SUPFAM" id="SSF49562">
    <property type="entry name" value="C2 domain (Calcium/lipid-binding domain, CaLB)"/>
    <property type="match status" value="1"/>
</dbReference>
<evidence type="ECO:0000259" key="6">
    <source>
        <dbReference type="PROSITE" id="PS50008"/>
    </source>
</evidence>
<dbReference type="PANTHER" id="PTHR10336:SF196">
    <property type="entry name" value="PHOSPHOINOSITIDE PHOSPHOLIPASE C"/>
    <property type="match status" value="1"/>
</dbReference>
<dbReference type="FunFam" id="1.10.238.10:FF:000005">
    <property type="entry name" value="Phosphoinositide phospholipase C"/>
    <property type="match status" value="1"/>
</dbReference>
<dbReference type="SUPFAM" id="SSF47473">
    <property type="entry name" value="EF-hand"/>
    <property type="match status" value="1"/>
</dbReference>
<dbReference type="Pfam" id="PF00168">
    <property type="entry name" value="C2"/>
    <property type="match status" value="1"/>
</dbReference>
<dbReference type="GO" id="GO:0046488">
    <property type="term" value="P:phosphatidylinositol metabolic process"/>
    <property type="evidence" value="ECO:0007669"/>
    <property type="project" value="TreeGrafter"/>
</dbReference>
<keyword evidence="8" id="KW-1185">Reference proteome</keyword>
<dbReference type="OrthoDB" id="269822at2759"/>
<dbReference type="Pfam" id="PF09279">
    <property type="entry name" value="EF-hand_like"/>
    <property type="match status" value="1"/>
</dbReference>
<dbReference type="CDD" id="cd16206">
    <property type="entry name" value="EFh_PRIP"/>
    <property type="match status" value="1"/>
</dbReference>
<name>A0A2G9UND8_TELCI</name>
<dbReference type="GO" id="GO:0004435">
    <property type="term" value="F:phosphatidylinositol-4,5-bisphosphate phospholipase C activity"/>
    <property type="evidence" value="ECO:0007669"/>
    <property type="project" value="UniProtKB-EC"/>
</dbReference>
<dbReference type="Gene3D" id="1.10.238.10">
    <property type="entry name" value="EF-hand"/>
    <property type="match status" value="1"/>
</dbReference>
<feature type="non-terminal residue" evidence="7">
    <location>
        <position position="1"/>
    </location>
</feature>
<accession>A0A2G9UND8</accession>
<keyword evidence="4" id="KW-0443">Lipid metabolism</keyword>
<dbReference type="GO" id="GO:0005737">
    <property type="term" value="C:cytoplasm"/>
    <property type="evidence" value="ECO:0007669"/>
    <property type="project" value="UniProtKB-SubCell"/>
</dbReference>
<dbReference type="PROSITE" id="PS50004">
    <property type="entry name" value="C2"/>
    <property type="match status" value="1"/>
</dbReference>
<dbReference type="Gene3D" id="2.60.40.150">
    <property type="entry name" value="C2 domain"/>
    <property type="match status" value="1"/>
</dbReference>
<dbReference type="GO" id="GO:0051209">
    <property type="term" value="P:release of sequestered calcium ion into cytosol"/>
    <property type="evidence" value="ECO:0007669"/>
    <property type="project" value="TreeGrafter"/>
</dbReference>
<dbReference type="CDD" id="cd00275">
    <property type="entry name" value="C2_PLC_like"/>
    <property type="match status" value="1"/>
</dbReference>
<evidence type="ECO:0000256" key="1">
    <source>
        <dbReference type="ARBA" id="ARBA00004496"/>
    </source>
</evidence>
<organism evidence="7 8">
    <name type="scientific">Teladorsagia circumcincta</name>
    <name type="common">Brown stomach worm</name>
    <name type="synonym">Ostertagia circumcincta</name>
    <dbReference type="NCBI Taxonomy" id="45464"/>
    <lineage>
        <taxon>Eukaryota</taxon>
        <taxon>Metazoa</taxon>
        <taxon>Ecdysozoa</taxon>
        <taxon>Nematoda</taxon>
        <taxon>Chromadorea</taxon>
        <taxon>Rhabditida</taxon>
        <taxon>Rhabditina</taxon>
        <taxon>Rhabditomorpha</taxon>
        <taxon>Strongyloidea</taxon>
        <taxon>Trichostrongylidae</taxon>
        <taxon>Teladorsagia</taxon>
    </lineage>
</organism>
<evidence type="ECO:0000259" key="5">
    <source>
        <dbReference type="PROSITE" id="PS50004"/>
    </source>
</evidence>
<dbReference type="InterPro" id="IPR035892">
    <property type="entry name" value="C2_domain_sf"/>
</dbReference>
<feature type="domain" description="PI-PLC Y-box" evidence="6">
    <location>
        <begin position="367"/>
        <end position="385"/>
    </location>
</feature>
<comment type="catalytic activity">
    <reaction evidence="4">
        <text>a 1,2-diacyl-sn-glycero-3-phospho-(1D-myo-inositol-4,5-bisphosphate) + H2O = 1D-myo-inositol 1,4,5-trisphosphate + a 1,2-diacyl-sn-glycerol + H(+)</text>
        <dbReference type="Rhea" id="RHEA:33179"/>
        <dbReference type="ChEBI" id="CHEBI:15377"/>
        <dbReference type="ChEBI" id="CHEBI:15378"/>
        <dbReference type="ChEBI" id="CHEBI:17815"/>
        <dbReference type="ChEBI" id="CHEBI:58456"/>
        <dbReference type="ChEBI" id="CHEBI:203600"/>
        <dbReference type="EC" id="3.1.4.11"/>
    </reaction>
</comment>
<reference evidence="7 8" key="1">
    <citation type="submission" date="2015-09" db="EMBL/GenBank/DDBJ databases">
        <title>Draft genome of the parasitic nematode Teladorsagia circumcincta isolate WARC Sus (inbred).</title>
        <authorList>
            <person name="Mitreva M."/>
        </authorList>
    </citation>
    <scope>NUCLEOTIDE SEQUENCE [LARGE SCALE GENOMIC DNA]</scope>
    <source>
        <strain evidence="7 8">S</strain>
    </source>
</reference>
<dbReference type="InterPro" id="IPR001711">
    <property type="entry name" value="PLipase_C_Pinositol-sp_Y"/>
</dbReference>
<sequence length="790" mass="88186">DCKPTTIAWATLRERWLGSIFDDEDPDGKGYIDQNTAVQLIRQTNPTLSLSRIKNKVKEAGSALGGIERGRIHKEDFVELYKEIATRPEVYFLMVRYANKDYLSCQDLRLFLETEQGMSGVTTEFCENVVEQYEPAPEAKDNNFMTVDGFTAFLLSKDCSIFDPSHSRVWMDMKQPFSKYFISASHKTYLVEDQQGTASVDGLSSALKRNCRMVEIDIFDPCEAKGETEPMIQNGMVAVSKVPLSQALKVIRETAFERTRYPLLLRLCVHCSEDWQKVAAKLIVTHLGTKLYLPTADPTDWSNEKAIPTPWDFQSRVLIMGKRLCCSAESGEVSEDDHGIASCSRRKSQRRSLYTISWLRLPTRQQEGRFSENGGCGYVLKPPIMNEDLFVAGEKPPTTPQILHLRVLSGQQLPRPRNSNAKGDSSDPFVVIEIFGIPGDCAEERTKTVRNDGHNPSFDESFQFQVSVPELALVRFLVLDDDFIGDDFIGQYTVPFECLQPGFRHVPLLNNEGDPLPNATLFVHIAVTNKRGGGKAKKRGMSVKRKSSRVNTGMKLVGIKTVDDQFKTAVAPLCESIAMRNKLEAALIDWQEECGLGPAGTIRQGIRLIHSRMMTLAVNSTPPSSPSAGSETSRSQDVVPSFMIESDDKNFPVIIVTGQIPDQLQRTFQKLKTLISHCVATLGHADTLLTKIEESIKHISESHDELAHLCLESGLKGQKATRAAENFTWNLRLLKAQLSLVSKSQDEAQDIITQVFDTGGVLGILSSKMMGRGGRRFSRVIHDPIRDSTL</sequence>
<evidence type="ECO:0000313" key="8">
    <source>
        <dbReference type="Proteomes" id="UP000230423"/>
    </source>
</evidence>
<dbReference type="EC" id="3.1.4.11" evidence="4"/>
<dbReference type="AlphaFoldDB" id="A0A2G9UND8"/>
<evidence type="ECO:0000256" key="2">
    <source>
        <dbReference type="ARBA" id="ARBA00022490"/>
    </source>
</evidence>
<dbReference type="PANTHER" id="PTHR10336">
    <property type="entry name" value="PHOSPHOINOSITIDE-SPECIFIC PHOSPHOLIPASE C FAMILY PROTEIN"/>
    <property type="match status" value="1"/>
</dbReference>
<dbReference type="GO" id="GO:0016042">
    <property type="term" value="P:lipid catabolic process"/>
    <property type="evidence" value="ECO:0007669"/>
    <property type="project" value="UniProtKB-KW"/>
</dbReference>
<dbReference type="Proteomes" id="UP000230423">
    <property type="component" value="Unassembled WGS sequence"/>
</dbReference>
<keyword evidence="4" id="KW-0378">Hydrolase</keyword>
<dbReference type="PROSITE" id="PS50008">
    <property type="entry name" value="PIPLC_Y_DOMAIN"/>
    <property type="match status" value="1"/>
</dbReference>
<keyword evidence="2" id="KW-0963">Cytoplasm</keyword>
<dbReference type="Pfam" id="PF00388">
    <property type="entry name" value="PI-PLC-X"/>
    <property type="match status" value="1"/>
</dbReference>
<dbReference type="PRINTS" id="PR00390">
    <property type="entry name" value="PHPHLIPASEC"/>
</dbReference>
<dbReference type="SMART" id="SM00239">
    <property type="entry name" value="C2"/>
    <property type="match status" value="1"/>
</dbReference>
<evidence type="ECO:0000256" key="3">
    <source>
        <dbReference type="ARBA" id="ARBA00023224"/>
    </source>
</evidence>
<dbReference type="SMART" id="SM00148">
    <property type="entry name" value="PLCXc"/>
    <property type="match status" value="1"/>
</dbReference>
<protein>
    <recommendedName>
        <fullName evidence="4">Phosphoinositide phospholipase C</fullName>
        <ecNumber evidence="4">3.1.4.11</ecNumber>
    </recommendedName>
</protein>
<evidence type="ECO:0000256" key="4">
    <source>
        <dbReference type="RuleBase" id="RU361133"/>
    </source>
</evidence>
<dbReference type="InterPro" id="IPR017946">
    <property type="entry name" value="PLC-like_Pdiesterase_TIM-brl"/>
</dbReference>
<dbReference type="SUPFAM" id="SSF51695">
    <property type="entry name" value="PLC-like phosphodiesterases"/>
    <property type="match status" value="1"/>
</dbReference>
<dbReference type="GO" id="GO:0048015">
    <property type="term" value="P:phosphatidylinositol-mediated signaling"/>
    <property type="evidence" value="ECO:0007669"/>
    <property type="project" value="TreeGrafter"/>
</dbReference>
<dbReference type="InterPro" id="IPR015359">
    <property type="entry name" value="PLC_EF-hand-like"/>
</dbReference>
<dbReference type="GO" id="GO:0032228">
    <property type="term" value="P:regulation of synaptic transmission, GABAergic"/>
    <property type="evidence" value="ECO:0007669"/>
    <property type="project" value="TreeGrafter"/>
</dbReference>
<dbReference type="EMBL" id="KZ345885">
    <property type="protein sequence ID" value="PIO71673.1"/>
    <property type="molecule type" value="Genomic_DNA"/>
</dbReference>
<dbReference type="InterPro" id="IPR011992">
    <property type="entry name" value="EF-hand-dom_pair"/>
</dbReference>
<dbReference type="InterPro" id="IPR000008">
    <property type="entry name" value="C2_dom"/>
</dbReference>
<dbReference type="InterPro" id="IPR001192">
    <property type="entry name" value="PI-PLC_fam"/>
</dbReference>
<keyword evidence="4" id="KW-0442">Lipid degradation</keyword>
<comment type="subcellular location">
    <subcellularLocation>
        <location evidence="1">Cytoplasm</location>
    </subcellularLocation>
</comment>
<evidence type="ECO:0000313" key="7">
    <source>
        <dbReference type="EMBL" id="PIO71673.1"/>
    </source>
</evidence>
<keyword evidence="3" id="KW-0807">Transducer</keyword>
<dbReference type="Gene3D" id="3.20.20.190">
    <property type="entry name" value="Phosphatidylinositol (PI) phosphodiesterase"/>
    <property type="match status" value="1"/>
</dbReference>
<dbReference type="PROSITE" id="PS50007">
    <property type="entry name" value="PIPLC_X_DOMAIN"/>
    <property type="match status" value="1"/>
</dbReference>
<gene>
    <name evidence="7" type="ORF">TELCIR_06422</name>
</gene>
<feature type="domain" description="C2" evidence="5">
    <location>
        <begin position="384"/>
        <end position="510"/>
    </location>
</feature>
<proteinExistence type="predicted"/>